<evidence type="ECO:0000313" key="2">
    <source>
        <dbReference type="Proteomes" id="UP001302666"/>
    </source>
</evidence>
<keyword evidence="2" id="KW-1185">Reference proteome</keyword>
<accession>A0ABZ0HHS8</accession>
<dbReference type="Proteomes" id="UP001302666">
    <property type="component" value="Chromosome"/>
</dbReference>
<reference evidence="1 2" key="1">
    <citation type="submission" date="2023-10" db="EMBL/GenBank/DDBJ databases">
        <title>Eight complete genome sequences of bacteria isolated from laboratory stock of Giant Kelp gametophytes.</title>
        <authorList>
            <person name="Tolentino B."/>
            <person name="Nuzhdin S."/>
        </authorList>
    </citation>
    <scope>NUCLEOTIDE SEQUENCE [LARGE SCALE GENOMIC DNA]</scope>
    <source>
        <strain evidence="1 2">LC.270.F.C4</strain>
    </source>
</reference>
<dbReference type="RefSeq" id="WP_317386024.1">
    <property type="nucleotide sequence ID" value="NZ_CP136704.1"/>
</dbReference>
<name>A0ABZ0HHS8_TRISK</name>
<evidence type="ECO:0008006" key="3">
    <source>
        <dbReference type="Google" id="ProtNLM"/>
    </source>
</evidence>
<organism evidence="1 2">
    <name type="scientific">Tritonibacter scottomollicae</name>
    <name type="common">Epibacterium scottomollicae</name>
    <dbReference type="NCBI Taxonomy" id="483013"/>
    <lineage>
        <taxon>Bacteria</taxon>
        <taxon>Pseudomonadati</taxon>
        <taxon>Pseudomonadota</taxon>
        <taxon>Alphaproteobacteria</taxon>
        <taxon>Rhodobacterales</taxon>
        <taxon>Paracoccaceae</taxon>
        <taxon>Tritonibacter</taxon>
    </lineage>
</organism>
<dbReference type="EMBL" id="CP136704">
    <property type="protein sequence ID" value="WOI34002.1"/>
    <property type="molecule type" value="Genomic_DNA"/>
</dbReference>
<evidence type="ECO:0000313" key="1">
    <source>
        <dbReference type="EMBL" id="WOI34002.1"/>
    </source>
</evidence>
<gene>
    <name evidence="1" type="ORF">R1T40_04480</name>
</gene>
<protein>
    <recommendedName>
        <fullName evidence="3">Mobilization protein</fullName>
    </recommendedName>
</protein>
<sequence>MPDHINASEHRTIVAKVRLTVAEARELDRRIKVAGGGTRARYLREAALKNQCGEDLAELVGRIGLALNQLDHTSGQRLGHIARQIDEIIFLIRREDR</sequence>
<proteinExistence type="predicted"/>